<dbReference type="PRINTS" id="PR00344">
    <property type="entry name" value="BCTRLSENSOR"/>
</dbReference>
<dbReference type="RefSeq" id="WP_123352414.1">
    <property type="nucleotide sequence ID" value="NZ_CP027432.2"/>
</dbReference>
<dbReference type="PANTHER" id="PTHR43065">
    <property type="entry name" value="SENSOR HISTIDINE KINASE"/>
    <property type="match status" value="1"/>
</dbReference>
<evidence type="ECO:0000256" key="4">
    <source>
        <dbReference type="ARBA" id="ARBA00022679"/>
    </source>
</evidence>
<keyword evidence="7" id="KW-0067">ATP-binding</keyword>
<keyword evidence="4" id="KW-0808">Transferase</keyword>
<dbReference type="SUPFAM" id="SSF47384">
    <property type="entry name" value="Homodimeric domain of signal transducing histidine kinase"/>
    <property type="match status" value="1"/>
</dbReference>
<evidence type="ECO:0000256" key="8">
    <source>
        <dbReference type="ARBA" id="ARBA00023012"/>
    </source>
</evidence>
<evidence type="ECO:0000313" key="10">
    <source>
        <dbReference type="EMBL" id="QCI27795.1"/>
    </source>
</evidence>
<evidence type="ECO:0000256" key="5">
    <source>
        <dbReference type="ARBA" id="ARBA00022741"/>
    </source>
</evidence>
<dbReference type="InterPro" id="IPR003594">
    <property type="entry name" value="HATPase_dom"/>
</dbReference>
<organism evidence="11 12">
    <name type="scientific">Caminibacter pacificus</name>
    <dbReference type="NCBI Taxonomy" id="1424653"/>
    <lineage>
        <taxon>Bacteria</taxon>
        <taxon>Pseudomonadati</taxon>
        <taxon>Campylobacterota</taxon>
        <taxon>Epsilonproteobacteria</taxon>
        <taxon>Nautiliales</taxon>
        <taxon>Nautiliaceae</taxon>
        <taxon>Caminibacter</taxon>
    </lineage>
</organism>
<dbReference type="InterPro" id="IPR036890">
    <property type="entry name" value="HATPase_C_sf"/>
</dbReference>
<dbReference type="InterPro" id="IPR036097">
    <property type="entry name" value="HisK_dim/P_sf"/>
</dbReference>
<dbReference type="InterPro" id="IPR004358">
    <property type="entry name" value="Sig_transdc_His_kin-like_C"/>
</dbReference>
<dbReference type="PROSITE" id="PS50109">
    <property type="entry name" value="HIS_KIN"/>
    <property type="match status" value="1"/>
</dbReference>
<dbReference type="Proteomes" id="UP000298805">
    <property type="component" value="Chromosome"/>
</dbReference>
<dbReference type="SMART" id="SM00387">
    <property type="entry name" value="HATPase_c"/>
    <property type="match status" value="1"/>
</dbReference>
<evidence type="ECO:0000256" key="1">
    <source>
        <dbReference type="ARBA" id="ARBA00000085"/>
    </source>
</evidence>
<dbReference type="SUPFAM" id="SSF55874">
    <property type="entry name" value="ATPase domain of HSP90 chaperone/DNA topoisomerase II/histidine kinase"/>
    <property type="match status" value="1"/>
</dbReference>
<dbReference type="SMART" id="SM00388">
    <property type="entry name" value="HisKA"/>
    <property type="match status" value="1"/>
</dbReference>
<dbReference type="PANTHER" id="PTHR43065:SF10">
    <property type="entry name" value="PEROXIDE STRESS-ACTIVATED HISTIDINE KINASE MAK3"/>
    <property type="match status" value="1"/>
</dbReference>
<dbReference type="Pfam" id="PF00512">
    <property type="entry name" value="HisKA"/>
    <property type="match status" value="1"/>
</dbReference>
<keyword evidence="8" id="KW-0902">Two-component regulatory system</keyword>
<proteinExistence type="predicted"/>
<reference evidence="10" key="3">
    <citation type="submission" date="2019-06" db="EMBL/GenBank/DDBJ databases">
        <title>A comparative analysis of the Nautiliaceae.</title>
        <authorList>
            <person name="Grosche A."/>
            <person name="Smedile F."/>
            <person name="Vetriani C."/>
        </authorList>
    </citation>
    <scope>NUCLEOTIDE SEQUENCE</scope>
    <source>
        <strain evidence="10">TB6</strain>
    </source>
</reference>
<dbReference type="InterPro" id="IPR003661">
    <property type="entry name" value="HisK_dim/P_dom"/>
</dbReference>
<evidence type="ECO:0000256" key="6">
    <source>
        <dbReference type="ARBA" id="ARBA00022777"/>
    </source>
</evidence>
<dbReference type="Proteomes" id="UP000272781">
    <property type="component" value="Unassembled WGS sequence"/>
</dbReference>
<evidence type="ECO:0000259" key="9">
    <source>
        <dbReference type="PROSITE" id="PS50109"/>
    </source>
</evidence>
<evidence type="ECO:0000256" key="2">
    <source>
        <dbReference type="ARBA" id="ARBA00012438"/>
    </source>
</evidence>
<keyword evidence="5" id="KW-0547">Nucleotide-binding</keyword>
<dbReference type="CDD" id="cd00082">
    <property type="entry name" value="HisKA"/>
    <property type="match status" value="1"/>
</dbReference>
<reference evidence="11 12" key="2">
    <citation type="submission" date="2018-11" db="EMBL/GenBank/DDBJ databases">
        <title>Genomic Encyclopedia of Type Strains, Phase IV (KMG-IV): sequencing the most valuable type-strain genomes for metagenomic binning, comparative biology and taxonomic classification.</title>
        <authorList>
            <person name="Goeker M."/>
        </authorList>
    </citation>
    <scope>NUCLEOTIDE SEQUENCE [LARGE SCALE GENOMIC DNA]</scope>
    <source>
        <strain evidence="11 12">DSM 27783</strain>
    </source>
</reference>
<dbReference type="EMBL" id="CP027432">
    <property type="protein sequence ID" value="QCI27795.1"/>
    <property type="molecule type" value="Genomic_DNA"/>
</dbReference>
<reference evidence="13" key="1">
    <citation type="submission" date="2018-03" db="EMBL/GenBank/DDBJ databases">
        <title>A comparative analysis of the Nautiliaceae.</title>
        <authorList>
            <person name="Grosche A."/>
            <person name="Smedile F."/>
            <person name="Vetriani C."/>
        </authorList>
    </citation>
    <scope>NUCLEOTIDE SEQUENCE [LARGE SCALE GENOMIC DNA]</scope>
    <source>
        <strain evidence="13">TB6</strain>
    </source>
</reference>
<gene>
    <name evidence="10" type="ORF">C6V80_02090</name>
    <name evidence="11" type="ORF">EDC58_1010</name>
</gene>
<comment type="catalytic activity">
    <reaction evidence="1">
        <text>ATP + protein L-histidine = ADP + protein N-phospho-L-histidine.</text>
        <dbReference type="EC" id="2.7.13.3"/>
    </reaction>
</comment>
<evidence type="ECO:0000256" key="3">
    <source>
        <dbReference type="ARBA" id="ARBA00022553"/>
    </source>
</evidence>
<dbReference type="AlphaFoldDB" id="A0AAJ4RCF9"/>
<accession>A0AAJ4RCF9</accession>
<dbReference type="InterPro" id="IPR005467">
    <property type="entry name" value="His_kinase_dom"/>
</dbReference>
<dbReference type="EC" id="2.7.13.3" evidence="2"/>
<dbReference type="GO" id="GO:0005524">
    <property type="term" value="F:ATP binding"/>
    <property type="evidence" value="ECO:0007669"/>
    <property type="project" value="UniProtKB-KW"/>
</dbReference>
<feature type="domain" description="Histidine kinase" evidence="9">
    <location>
        <begin position="117"/>
        <end position="315"/>
    </location>
</feature>
<protein>
    <recommendedName>
        <fullName evidence="2">histidine kinase</fullName>
        <ecNumber evidence="2">2.7.13.3</ecNumber>
    </recommendedName>
</protein>
<dbReference type="GO" id="GO:0000155">
    <property type="term" value="F:phosphorelay sensor kinase activity"/>
    <property type="evidence" value="ECO:0007669"/>
    <property type="project" value="InterPro"/>
</dbReference>
<evidence type="ECO:0000313" key="11">
    <source>
        <dbReference type="EMBL" id="ROR40030.1"/>
    </source>
</evidence>
<sequence>MELPKSQQELLQNLEKLIEQTYEAEKEFIELKNILNGVIEFLPQALWVVDKSGEVIVKNSKADEFDFIPQKGEIEVNDKVFLVQTSNIKDKTIISATDITEQKRNERLIAMGQMAAHLAHEIRNPIGSISILLALLKKSCPQNEMIDEMKSAIFRIERIIKSTLLFSKGIRLNKRKFLLSSLKKELEENIKYYSHSKEINFVYFLPDIEIKADYDLLLLVLQNMIINAIDAIEDDEKEEGLIEVLYEKNDKYHIINIYDSGKDFEDTNILFEPFKSTKTKGNGLGLALSKEIITAHEGKIELSKEKKGFKIYLPI</sequence>
<name>A0AAJ4RCF9_9BACT</name>
<keyword evidence="6 11" id="KW-0418">Kinase</keyword>
<evidence type="ECO:0000256" key="7">
    <source>
        <dbReference type="ARBA" id="ARBA00022840"/>
    </source>
</evidence>
<evidence type="ECO:0000313" key="12">
    <source>
        <dbReference type="Proteomes" id="UP000272781"/>
    </source>
</evidence>
<dbReference type="Gene3D" id="3.30.565.10">
    <property type="entry name" value="Histidine kinase-like ATPase, C-terminal domain"/>
    <property type="match status" value="1"/>
</dbReference>
<dbReference type="EMBL" id="RJVK01000002">
    <property type="protein sequence ID" value="ROR40030.1"/>
    <property type="molecule type" value="Genomic_DNA"/>
</dbReference>
<keyword evidence="3" id="KW-0597">Phosphoprotein</keyword>
<dbReference type="Gene3D" id="1.10.287.130">
    <property type="match status" value="1"/>
</dbReference>
<evidence type="ECO:0000313" key="13">
    <source>
        <dbReference type="Proteomes" id="UP000298805"/>
    </source>
</evidence>
<keyword evidence="13" id="KW-1185">Reference proteome</keyword>
<dbReference type="Pfam" id="PF02518">
    <property type="entry name" value="HATPase_c"/>
    <property type="match status" value="1"/>
</dbReference>